<dbReference type="InterPro" id="IPR011051">
    <property type="entry name" value="RmlC_Cupin_sf"/>
</dbReference>
<name>A0A0P6XWJ0_9CHLR</name>
<proteinExistence type="predicted"/>
<dbReference type="PANTHER" id="PTHR36114:SF1">
    <property type="entry name" value="16.7 KDA PROTEIN IN WHIE LOCUS"/>
    <property type="match status" value="1"/>
</dbReference>
<dbReference type="CDD" id="cd02214">
    <property type="entry name" value="cupin_MJ1618"/>
    <property type="match status" value="1"/>
</dbReference>
<keyword evidence="3" id="KW-1185">Reference proteome</keyword>
<dbReference type="AlphaFoldDB" id="A0A0P6XWJ0"/>
<dbReference type="InterPro" id="IPR014710">
    <property type="entry name" value="RmlC-like_jellyroll"/>
</dbReference>
<evidence type="ECO:0000313" key="3">
    <source>
        <dbReference type="Proteomes" id="UP000050277"/>
    </source>
</evidence>
<dbReference type="STRING" id="70996.SE18_08895"/>
<protein>
    <recommendedName>
        <fullName evidence="1">Cupin type-2 domain-containing protein</fullName>
    </recommendedName>
</protein>
<feature type="domain" description="Cupin type-2" evidence="1">
    <location>
        <begin position="45"/>
        <end position="111"/>
    </location>
</feature>
<dbReference type="PANTHER" id="PTHR36114">
    <property type="entry name" value="16.7 KDA PROTEIN IN WHIE LOCUS"/>
    <property type="match status" value="1"/>
</dbReference>
<accession>A0A0P6XWJ0</accession>
<dbReference type="InterPro" id="IPR013096">
    <property type="entry name" value="Cupin_2"/>
</dbReference>
<organism evidence="2 3">
    <name type="scientific">Herpetosiphon geysericola</name>
    <dbReference type="NCBI Taxonomy" id="70996"/>
    <lineage>
        <taxon>Bacteria</taxon>
        <taxon>Bacillati</taxon>
        <taxon>Chloroflexota</taxon>
        <taxon>Chloroflexia</taxon>
        <taxon>Herpetosiphonales</taxon>
        <taxon>Herpetosiphonaceae</taxon>
        <taxon>Herpetosiphon</taxon>
    </lineage>
</organism>
<dbReference type="SUPFAM" id="SSF51182">
    <property type="entry name" value="RmlC-like cupins"/>
    <property type="match status" value="1"/>
</dbReference>
<dbReference type="OrthoDB" id="5639206at2"/>
<reference evidence="2 3" key="1">
    <citation type="submission" date="2015-07" db="EMBL/GenBank/DDBJ databases">
        <title>Whole genome sequence of Herpetosiphon geysericola DSM 7119.</title>
        <authorList>
            <person name="Hemp J."/>
            <person name="Ward L.M."/>
            <person name="Pace L.A."/>
            <person name="Fischer W.W."/>
        </authorList>
    </citation>
    <scope>NUCLEOTIDE SEQUENCE [LARGE SCALE GENOMIC DNA]</scope>
    <source>
        <strain evidence="2 3">DSM 7119</strain>
    </source>
</reference>
<dbReference type="Pfam" id="PF07883">
    <property type="entry name" value="Cupin_2"/>
    <property type="match status" value="1"/>
</dbReference>
<dbReference type="EMBL" id="LGKP01000015">
    <property type="protein sequence ID" value="KPL88795.1"/>
    <property type="molecule type" value="Genomic_DNA"/>
</dbReference>
<dbReference type="Gene3D" id="2.60.120.10">
    <property type="entry name" value="Jelly Rolls"/>
    <property type="match status" value="1"/>
</dbReference>
<evidence type="ECO:0000259" key="1">
    <source>
        <dbReference type="Pfam" id="PF07883"/>
    </source>
</evidence>
<dbReference type="Proteomes" id="UP000050277">
    <property type="component" value="Unassembled WGS sequence"/>
</dbReference>
<sequence>MSEQPYVAQLRDQTEFVAGDGCHLRELLHPERHPVALGYSLAHAYVEAGGRTADHVLEQSEVYYIIAGRGTMVLDGQAHAVEAGSYYYIPPRCSQWLRNDGEQRLEFLCIVEPPWTAAGETITE</sequence>
<dbReference type="InterPro" id="IPR052044">
    <property type="entry name" value="PKS_Associated_Protein"/>
</dbReference>
<comment type="caution">
    <text evidence="2">The sequence shown here is derived from an EMBL/GenBank/DDBJ whole genome shotgun (WGS) entry which is preliminary data.</text>
</comment>
<evidence type="ECO:0000313" key="2">
    <source>
        <dbReference type="EMBL" id="KPL88795.1"/>
    </source>
</evidence>
<dbReference type="RefSeq" id="WP_054534090.1">
    <property type="nucleotide sequence ID" value="NZ_LGKP01000015.1"/>
</dbReference>
<gene>
    <name evidence="2" type="ORF">SE18_08895</name>
</gene>